<evidence type="ECO:0000313" key="2">
    <source>
        <dbReference type="EMBL" id="QKH79845.1"/>
    </source>
</evidence>
<keyword evidence="1" id="KW-0472">Membrane</keyword>
<keyword evidence="1" id="KW-0131">Cell cycle</keyword>
<keyword evidence="1" id="KW-0133">Cell shape</keyword>
<dbReference type="Proteomes" id="UP000502899">
    <property type="component" value="Chromosome"/>
</dbReference>
<keyword evidence="1" id="KW-1003">Cell membrane</keyword>
<feature type="binding site" evidence="1">
    <location>
        <begin position="10"/>
        <end position="12"/>
    </location>
    <ligand>
        <name>UDP-N-acetyl-alpha-D-glucosamine</name>
        <dbReference type="ChEBI" id="CHEBI:57705"/>
    </ligand>
</feature>
<dbReference type="UniPathway" id="UPA00219"/>
<dbReference type="GO" id="GO:0050511">
    <property type="term" value="F:undecaprenyldiphospho-muramoylpentapeptide beta-N-acetylglucosaminyltransferase activity"/>
    <property type="evidence" value="ECO:0007669"/>
    <property type="project" value="UniProtKB-UniRule"/>
</dbReference>
<comment type="pathway">
    <text evidence="1">Cell wall biogenesis; peptidoglycan biosynthesis.</text>
</comment>
<accession>A0A133MY87</accession>
<dbReference type="PANTHER" id="PTHR21015:SF22">
    <property type="entry name" value="GLYCOSYLTRANSFERASE"/>
    <property type="match status" value="1"/>
</dbReference>
<dbReference type="SUPFAM" id="SSF53756">
    <property type="entry name" value="UDP-Glycosyltransferase/glycogen phosphorylase"/>
    <property type="match status" value="1"/>
</dbReference>
<evidence type="ECO:0000256" key="1">
    <source>
        <dbReference type="HAMAP-Rule" id="MF_00033"/>
    </source>
</evidence>
<dbReference type="GO" id="GO:0005886">
    <property type="term" value="C:plasma membrane"/>
    <property type="evidence" value="ECO:0007669"/>
    <property type="project" value="UniProtKB-SubCell"/>
</dbReference>
<sequence>MNIIVSGGGTGGHIYPAISLIEELKKRDKDNKILYVGTEKGLESSIVPKLGIDFKTIHVRGIPRKINANSFKALKELFQGLREANKILKEFKPDLVIGTGGYVSGPILYKATKTKAKVAFHEQNSFPGITNRILSRYVDKYFVTFKESIKYFKNQDKAVVTGNPIRNRFTDIEKNKKSALEQYDISENKKVVFIFGGSNGSEILNKATLNMIEKISKQDKFEIILATGKLNYDEFIQQSGKEIKNLHVFPYIDDIDKAYAVSDLIVTSSGAITLAELSFLGKASILVPKAYTTENHQEHNARAFEKNGASKVILEKDLNSDTLFDQINEILSDDNLLNELSENSKKMSYPTACKDIVDELYRLVEQDEKA</sequence>
<dbReference type="Pfam" id="PF03033">
    <property type="entry name" value="Glyco_transf_28"/>
    <property type="match status" value="1"/>
</dbReference>
<dbReference type="PANTHER" id="PTHR21015">
    <property type="entry name" value="UDP-N-ACETYLGLUCOSAMINE--N-ACETYLMURAMYL-(PENTAPEPTIDE) PYROPHOSPHORYL-UNDECAPRENOL N-ACETYLGLUCOSAMINE TRANSFERASE 1"/>
    <property type="match status" value="1"/>
</dbReference>
<dbReference type="CDD" id="cd03785">
    <property type="entry name" value="GT28_MurG"/>
    <property type="match status" value="1"/>
</dbReference>
<evidence type="ECO:0000313" key="3">
    <source>
        <dbReference type="Proteomes" id="UP000502899"/>
    </source>
</evidence>
<gene>
    <name evidence="1 2" type="primary">murG</name>
    <name evidence="2" type="ORF">FOC70_05610</name>
</gene>
<dbReference type="InterPro" id="IPR006009">
    <property type="entry name" value="GlcNAc_MurG"/>
</dbReference>
<comment type="subcellular location">
    <subcellularLocation>
        <location evidence="1">Cell membrane</location>
        <topology evidence="1">Peripheral membrane protein</topology>
        <orientation evidence="1">Cytoplasmic side</orientation>
    </subcellularLocation>
</comment>
<dbReference type="NCBIfam" id="TIGR01133">
    <property type="entry name" value="murG"/>
    <property type="match status" value="1"/>
</dbReference>
<keyword evidence="1 2" id="KW-0328">Glycosyltransferase</keyword>
<dbReference type="Pfam" id="PF04101">
    <property type="entry name" value="Glyco_tran_28_C"/>
    <property type="match status" value="1"/>
</dbReference>
<feature type="binding site" evidence="1">
    <location>
        <position position="166"/>
    </location>
    <ligand>
        <name>UDP-N-acetyl-alpha-D-glucosamine</name>
        <dbReference type="ChEBI" id="CHEBI:57705"/>
    </ligand>
</feature>
<name>A0A133MY87_FINMA</name>
<dbReference type="InterPro" id="IPR007235">
    <property type="entry name" value="Glyco_trans_28_C"/>
</dbReference>
<keyword evidence="1" id="KW-0573">Peptidoglycan synthesis</keyword>
<reference evidence="2 3" key="1">
    <citation type="submission" date="2020-05" db="EMBL/GenBank/DDBJ databases">
        <title>FDA dAtabase for Regulatory Grade micrObial Sequences (FDA-ARGOS): Supporting development and validation of Infectious Disease Dx tests.</title>
        <authorList>
            <person name="Pederson C."/>
            <person name="Tallon L."/>
            <person name="Sadzewicz L."/>
            <person name="Zhao X."/>
            <person name="Vavikolanu K."/>
            <person name="Mehta A."/>
            <person name="Aluvathingal J."/>
            <person name="Nadendla S."/>
            <person name="Myers T."/>
            <person name="Yan Y."/>
            <person name="Sichtig H."/>
        </authorList>
    </citation>
    <scope>NUCLEOTIDE SEQUENCE [LARGE SCALE GENOMIC DNA]</scope>
    <source>
        <strain evidence="2 3">FDAARGOS_764</strain>
    </source>
</reference>
<feature type="binding site" evidence="1">
    <location>
        <position position="297"/>
    </location>
    <ligand>
        <name>UDP-N-acetyl-alpha-D-glucosamine</name>
        <dbReference type="ChEBI" id="CHEBI:57705"/>
    </ligand>
</feature>
<dbReference type="EC" id="2.4.1.227" evidence="1"/>
<keyword evidence="1 2" id="KW-0808">Transferase</keyword>
<organism evidence="2 3">
    <name type="scientific">Finegoldia magna</name>
    <name type="common">Peptostreptococcus magnus</name>
    <dbReference type="NCBI Taxonomy" id="1260"/>
    <lineage>
        <taxon>Bacteria</taxon>
        <taxon>Bacillati</taxon>
        <taxon>Bacillota</taxon>
        <taxon>Tissierellia</taxon>
        <taxon>Tissierellales</taxon>
        <taxon>Peptoniphilaceae</taxon>
        <taxon>Finegoldia</taxon>
    </lineage>
</organism>
<dbReference type="GO" id="GO:0008360">
    <property type="term" value="P:regulation of cell shape"/>
    <property type="evidence" value="ECO:0007669"/>
    <property type="project" value="UniProtKB-KW"/>
</dbReference>
<dbReference type="GO" id="GO:0005975">
    <property type="term" value="P:carbohydrate metabolic process"/>
    <property type="evidence" value="ECO:0007669"/>
    <property type="project" value="InterPro"/>
</dbReference>
<dbReference type="RefSeq" id="WP_002842293.1">
    <property type="nucleotide sequence ID" value="NZ_CP054000.1"/>
</dbReference>
<keyword evidence="1" id="KW-0132">Cell division</keyword>
<proteinExistence type="inferred from homology"/>
<dbReference type="EMBL" id="CP054000">
    <property type="protein sequence ID" value="QKH79845.1"/>
    <property type="molecule type" value="Genomic_DNA"/>
</dbReference>
<dbReference type="GO" id="GO:0051301">
    <property type="term" value="P:cell division"/>
    <property type="evidence" value="ECO:0007669"/>
    <property type="project" value="UniProtKB-KW"/>
</dbReference>
<keyword evidence="1" id="KW-0961">Cell wall biogenesis/degradation</keyword>
<dbReference type="GO" id="GO:0009252">
    <property type="term" value="P:peptidoglycan biosynthetic process"/>
    <property type="evidence" value="ECO:0007669"/>
    <property type="project" value="UniProtKB-UniRule"/>
</dbReference>
<dbReference type="GO" id="GO:0071555">
    <property type="term" value="P:cell wall organization"/>
    <property type="evidence" value="ECO:0007669"/>
    <property type="project" value="UniProtKB-KW"/>
</dbReference>
<dbReference type="Gene3D" id="3.40.50.2000">
    <property type="entry name" value="Glycogen Phosphorylase B"/>
    <property type="match status" value="2"/>
</dbReference>
<comment type="similarity">
    <text evidence="1">Belongs to the glycosyltransferase 28 family. MurG subfamily.</text>
</comment>
<protein>
    <recommendedName>
        <fullName evidence="1">UDP-N-acetylglucosamine--N-acetylmuramyl-(pentapeptide) pyrophosphoryl-undecaprenol N-acetylglucosamine transferase</fullName>
        <ecNumber evidence="1">2.4.1.227</ecNumber>
    </recommendedName>
    <alternativeName>
        <fullName evidence="1">Undecaprenyl-PP-MurNAc-pentapeptide-UDPGlcNAc GlcNAc transferase</fullName>
    </alternativeName>
</protein>
<comment type="function">
    <text evidence="1">Cell wall formation. Catalyzes the transfer of a GlcNAc subunit on undecaprenyl-pyrophosphoryl-MurNAc-pentapeptide (lipid intermediate I) to form undecaprenyl-pyrophosphoryl-MurNAc-(pentapeptide)GlcNAc (lipid intermediate II).</text>
</comment>
<feature type="binding site" evidence="1">
    <location>
        <position position="252"/>
    </location>
    <ligand>
        <name>UDP-N-acetyl-alpha-D-glucosamine</name>
        <dbReference type="ChEBI" id="CHEBI:57705"/>
    </ligand>
</feature>
<comment type="catalytic activity">
    <reaction evidence="1">
        <text>di-trans,octa-cis-undecaprenyl diphospho-N-acetyl-alpha-D-muramoyl-L-alanyl-D-glutamyl-meso-2,6-diaminopimeloyl-D-alanyl-D-alanine + UDP-N-acetyl-alpha-D-glucosamine = di-trans,octa-cis-undecaprenyl diphospho-[N-acetyl-alpha-D-glucosaminyl-(1-&gt;4)]-N-acetyl-alpha-D-muramoyl-L-alanyl-D-glutamyl-meso-2,6-diaminopimeloyl-D-alanyl-D-alanine + UDP + H(+)</text>
        <dbReference type="Rhea" id="RHEA:31227"/>
        <dbReference type="ChEBI" id="CHEBI:15378"/>
        <dbReference type="ChEBI" id="CHEBI:57705"/>
        <dbReference type="ChEBI" id="CHEBI:58223"/>
        <dbReference type="ChEBI" id="CHEBI:61387"/>
        <dbReference type="ChEBI" id="CHEBI:61388"/>
        <dbReference type="EC" id="2.4.1.227"/>
    </reaction>
</comment>
<feature type="binding site" evidence="1">
    <location>
        <position position="124"/>
    </location>
    <ligand>
        <name>UDP-N-acetyl-alpha-D-glucosamine</name>
        <dbReference type="ChEBI" id="CHEBI:57705"/>
    </ligand>
</feature>
<dbReference type="HAMAP" id="MF_00033">
    <property type="entry name" value="MurG"/>
    <property type="match status" value="1"/>
</dbReference>
<dbReference type="InterPro" id="IPR004276">
    <property type="entry name" value="GlycoTrans_28_N"/>
</dbReference>
<comment type="caution">
    <text evidence="1">Lacks conserved residue(s) required for the propagation of feature annotation.</text>
</comment>
<dbReference type="AlphaFoldDB" id="A0A133MY87"/>
<feature type="binding site" evidence="1">
    <location>
        <position position="198"/>
    </location>
    <ligand>
        <name>UDP-N-acetyl-alpha-D-glucosamine</name>
        <dbReference type="ChEBI" id="CHEBI:57705"/>
    </ligand>
</feature>